<proteinExistence type="inferred from homology"/>
<protein>
    <submittedName>
        <fullName evidence="6">Glutathione-dependent formaldehyde-activating enzyme</fullName>
    </submittedName>
</protein>
<evidence type="ECO:0000313" key="6">
    <source>
        <dbReference type="EMBL" id="EXU98094.1"/>
    </source>
</evidence>
<dbReference type="Proteomes" id="UP000030151">
    <property type="component" value="Unassembled WGS sequence"/>
</dbReference>
<organism evidence="6 7">
    <name type="scientific">Metarhizium robertsii</name>
    <dbReference type="NCBI Taxonomy" id="568076"/>
    <lineage>
        <taxon>Eukaryota</taxon>
        <taxon>Fungi</taxon>
        <taxon>Dikarya</taxon>
        <taxon>Ascomycota</taxon>
        <taxon>Pezizomycotina</taxon>
        <taxon>Sordariomycetes</taxon>
        <taxon>Hypocreomycetidae</taxon>
        <taxon>Hypocreales</taxon>
        <taxon>Clavicipitaceae</taxon>
        <taxon>Metarhizium</taxon>
    </lineage>
</organism>
<dbReference type="EMBL" id="JELW01000029">
    <property type="protein sequence ID" value="EXU98094.1"/>
    <property type="molecule type" value="Genomic_DNA"/>
</dbReference>
<dbReference type="PANTHER" id="PTHR33337:SF30">
    <property type="entry name" value="DUF636 DOMAIN PROTEIN (AFU_ORTHOLOGUE AFUA_1G03180)"/>
    <property type="match status" value="1"/>
</dbReference>
<dbReference type="HOGENOM" id="CLU_055491_3_6_1"/>
<dbReference type="SUPFAM" id="SSF51316">
    <property type="entry name" value="Mss4-like"/>
    <property type="match status" value="1"/>
</dbReference>
<keyword evidence="2" id="KW-0479">Metal-binding</keyword>
<name>A0A0A1UR59_9HYPO</name>
<reference evidence="6 7" key="1">
    <citation type="submission" date="2014-02" db="EMBL/GenBank/DDBJ databases">
        <title>The genome sequence of the entomopathogenic fungus Metarhizium robertsii ARSEF 2575.</title>
        <authorList>
            <person name="Giuliano Garisto Donzelli B."/>
            <person name="Roe B.A."/>
            <person name="Macmil S.L."/>
            <person name="Krasnoff S.B."/>
            <person name="Gibson D.M."/>
        </authorList>
    </citation>
    <scope>NUCLEOTIDE SEQUENCE [LARGE SCALE GENOMIC DNA]</scope>
    <source>
        <strain evidence="6 7">ARSEF 2575</strain>
    </source>
</reference>
<dbReference type="InterPro" id="IPR006913">
    <property type="entry name" value="CENP-V/GFA"/>
</dbReference>
<comment type="similarity">
    <text evidence="1">Belongs to the Gfa family.</text>
</comment>
<dbReference type="PANTHER" id="PTHR33337">
    <property type="entry name" value="GFA DOMAIN-CONTAINING PROTEIN"/>
    <property type="match status" value="1"/>
</dbReference>
<evidence type="ECO:0000256" key="3">
    <source>
        <dbReference type="ARBA" id="ARBA00022833"/>
    </source>
</evidence>
<evidence type="ECO:0000256" key="1">
    <source>
        <dbReference type="ARBA" id="ARBA00005495"/>
    </source>
</evidence>
<keyword evidence="3" id="KW-0862">Zinc</keyword>
<comment type="caution">
    <text evidence="6">The sequence shown here is derived from an EMBL/GenBank/DDBJ whole genome shotgun (WGS) entry which is preliminary data.</text>
</comment>
<feature type="domain" description="CENP-V/GFA" evidence="5">
    <location>
        <begin position="3"/>
        <end position="117"/>
    </location>
</feature>
<dbReference type="InterPro" id="IPR011057">
    <property type="entry name" value="Mss4-like_sf"/>
</dbReference>
<accession>A0A0A1UR59</accession>
<dbReference type="Pfam" id="PF04828">
    <property type="entry name" value="GFA"/>
    <property type="match status" value="1"/>
</dbReference>
<dbReference type="GO" id="GO:0016846">
    <property type="term" value="F:carbon-sulfur lyase activity"/>
    <property type="evidence" value="ECO:0007669"/>
    <property type="project" value="InterPro"/>
</dbReference>
<dbReference type="GO" id="GO:0046872">
    <property type="term" value="F:metal ion binding"/>
    <property type="evidence" value="ECO:0007669"/>
    <property type="project" value="UniProtKB-KW"/>
</dbReference>
<keyword evidence="4" id="KW-0456">Lyase</keyword>
<sequence length="138" mass="14783">MTTTGSCACHQIEFQYSGNPVLTALCHCVDCQKWTGSAYTSNAVVPRDSFKVTKGTPKIWDIAGDTGKNNRHFFCSACGSSLYSEPEAMPDKTLVKAGTLDKGAASLGGKIDIELYTKDRVGYATAMRGAKQEAAFVN</sequence>
<dbReference type="Gene3D" id="3.90.1590.10">
    <property type="entry name" value="glutathione-dependent formaldehyde- activating enzyme (gfa)"/>
    <property type="match status" value="1"/>
</dbReference>
<evidence type="ECO:0000259" key="5">
    <source>
        <dbReference type="PROSITE" id="PS51891"/>
    </source>
</evidence>
<evidence type="ECO:0000256" key="2">
    <source>
        <dbReference type="ARBA" id="ARBA00022723"/>
    </source>
</evidence>
<dbReference type="PROSITE" id="PS51891">
    <property type="entry name" value="CENP_V_GFA"/>
    <property type="match status" value="1"/>
</dbReference>
<dbReference type="AlphaFoldDB" id="A0A0A1UR59"/>
<gene>
    <name evidence="6" type="ORF">X797_008701</name>
</gene>
<dbReference type="OrthoDB" id="2212170at2759"/>
<evidence type="ECO:0000256" key="4">
    <source>
        <dbReference type="ARBA" id="ARBA00023239"/>
    </source>
</evidence>
<evidence type="ECO:0000313" key="7">
    <source>
        <dbReference type="Proteomes" id="UP000030151"/>
    </source>
</evidence>